<evidence type="ECO:0000313" key="4">
    <source>
        <dbReference type="Proteomes" id="UP001338137"/>
    </source>
</evidence>
<dbReference type="InterPro" id="IPR008964">
    <property type="entry name" value="Invasin/intimin_cell_adhesion"/>
</dbReference>
<keyword evidence="1" id="KW-0732">Signal</keyword>
<dbReference type="RefSeq" id="WP_326071077.1">
    <property type="nucleotide sequence ID" value="NZ_JARLKY010000012.1"/>
</dbReference>
<organism evidence="3 4">
    <name type="scientific">Paenibacillus alba</name>
    <dbReference type="NCBI Taxonomy" id="1197127"/>
    <lineage>
        <taxon>Bacteria</taxon>
        <taxon>Bacillati</taxon>
        <taxon>Bacillota</taxon>
        <taxon>Bacilli</taxon>
        <taxon>Bacillales</taxon>
        <taxon>Paenibacillaceae</taxon>
        <taxon>Paenibacillus</taxon>
    </lineage>
</organism>
<name>A0ABU6FZ62_9BACL</name>
<sequence length="578" mass="61369">MNKVRYRLRWLCLVCFVSLLGSLHQPAYAATTVSNQITGDSASVYGGRVEFTSTVTDASGGGSTPTGNVAFYDGAMLIGTGDLVEDEPIVVNKPAGAAPTQPDLKLTCSNCPVIQWGGLSFWAYSFYENTEEIQLIGYDANNQIVKSWKITGDRYVEGITIDKSARLITFKGQRGNVISRTWDQLENFSAHASIVVPNLTAGAHSITSSYTGDGSHAAQTASPFIHTVSKLPTATTLSSNNAVANFGEPITFTAYVSNTNGSDLPPTAQVTFKANGSVISPPVNLDGNGIATLITASLPVGSLSITAEYSGDANHGASLSTPVTQYVTNNPLQVELTVVPPTNSHFQYGDPISFTASVGGLIGDQGQPGSISLRDNGVEKARVTADVYGGKEIVLTGVSSGTHHFTAIYEREGITNGITSQEVVVVVHPVLTQLQLKQGAEENVLPAIAPWLATVIHGPNDTINLTPTSAEANTGIRIWKQDPQSGVLGAEIGVMNGQSEAIRLTEGLNRLAIKAASSDATVAAETVLSIFYTPDDHPWDMWQVLHVMSLEYNMDGIPTFDKADVNELLKLIEPITRS</sequence>
<evidence type="ECO:0000313" key="3">
    <source>
        <dbReference type="EMBL" id="MEC0226660.1"/>
    </source>
</evidence>
<keyword evidence="4" id="KW-1185">Reference proteome</keyword>
<dbReference type="Proteomes" id="UP001338137">
    <property type="component" value="Unassembled WGS sequence"/>
</dbReference>
<accession>A0ABU6FZ62</accession>
<dbReference type="InterPro" id="IPR032109">
    <property type="entry name" value="Big_3_5"/>
</dbReference>
<dbReference type="SUPFAM" id="SSF49373">
    <property type="entry name" value="Invasin/intimin cell-adhesion fragments"/>
    <property type="match status" value="1"/>
</dbReference>
<dbReference type="InterPro" id="IPR013783">
    <property type="entry name" value="Ig-like_fold"/>
</dbReference>
<reference evidence="3 4" key="1">
    <citation type="submission" date="2023-03" db="EMBL/GenBank/DDBJ databases">
        <title>Bacillus Genome Sequencing.</title>
        <authorList>
            <person name="Dunlap C."/>
        </authorList>
    </citation>
    <scope>NUCLEOTIDE SEQUENCE [LARGE SCALE GENOMIC DNA]</scope>
    <source>
        <strain evidence="3 4">BD-533</strain>
    </source>
</reference>
<protein>
    <submittedName>
        <fullName evidence="3">Ig-like domain-containing protein</fullName>
    </submittedName>
</protein>
<proteinExistence type="predicted"/>
<gene>
    <name evidence="3" type="ORF">P4I72_05970</name>
</gene>
<dbReference type="EMBL" id="JARLKY010000012">
    <property type="protein sequence ID" value="MEC0226660.1"/>
    <property type="molecule type" value="Genomic_DNA"/>
</dbReference>
<feature type="domain" description="Bacterial Ig-like" evidence="2">
    <location>
        <begin position="238"/>
        <end position="328"/>
    </location>
</feature>
<evidence type="ECO:0000256" key="1">
    <source>
        <dbReference type="SAM" id="SignalP"/>
    </source>
</evidence>
<feature type="chain" id="PRO_5046747732" evidence="1">
    <location>
        <begin position="30"/>
        <end position="578"/>
    </location>
</feature>
<dbReference type="Gene3D" id="2.60.40.10">
    <property type="entry name" value="Immunoglobulins"/>
    <property type="match status" value="2"/>
</dbReference>
<feature type="signal peptide" evidence="1">
    <location>
        <begin position="1"/>
        <end position="29"/>
    </location>
</feature>
<comment type="caution">
    <text evidence="3">The sequence shown here is derived from an EMBL/GenBank/DDBJ whole genome shotgun (WGS) entry which is preliminary data.</text>
</comment>
<dbReference type="Pfam" id="PF16640">
    <property type="entry name" value="Big_3_5"/>
    <property type="match status" value="1"/>
</dbReference>
<evidence type="ECO:0000259" key="2">
    <source>
        <dbReference type="Pfam" id="PF16640"/>
    </source>
</evidence>